<feature type="domain" description="Glycosyl hydrolase family 30 TIM-barrel" evidence="5">
    <location>
        <begin position="187"/>
        <end position="343"/>
    </location>
</feature>
<keyword evidence="2" id="KW-0732">Signal</keyword>
<dbReference type="Pfam" id="PF02055">
    <property type="entry name" value="Glyco_hydro_30"/>
    <property type="match status" value="1"/>
</dbReference>
<dbReference type="SUPFAM" id="SSF51011">
    <property type="entry name" value="Glycosyl hydrolase domain"/>
    <property type="match status" value="1"/>
</dbReference>
<dbReference type="Gene3D" id="2.60.40.1180">
    <property type="entry name" value="Golgi alpha-mannosidase II"/>
    <property type="match status" value="1"/>
</dbReference>
<dbReference type="InterPro" id="IPR001139">
    <property type="entry name" value="Glyco_hydro_30"/>
</dbReference>
<reference evidence="6 7" key="1">
    <citation type="submission" date="2018-08" db="EMBL/GenBank/DDBJ databases">
        <authorList>
            <person name="Khan S.A."/>
            <person name="Jeon C.O."/>
            <person name="Chun B.H."/>
            <person name="Jeong S.E."/>
        </authorList>
    </citation>
    <scope>NUCLEOTIDE SEQUENCE [LARGE SCALE GENOMIC DNA]</scope>
    <source>
        <strain evidence="6 7">S-16</strain>
    </source>
</reference>
<evidence type="ECO:0000256" key="2">
    <source>
        <dbReference type="ARBA" id="ARBA00022729"/>
    </source>
</evidence>
<dbReference type="GO" id="GO:0006665">
    <property type="term" value="P:sphingolipid metabolic process"/>
    <property type="evidence" value="ECO:0007669"/>
    <property type="project" value="InterPro"/>
</dbReference>
<dbReference type="InterPro" id="IPR013780">
    <property type="entry name" value="Glyco_hydro_b"/>
</dbReference>
<accession>A0A3N7HUB4</accession>
<proteinExistence type="inferred from homology"/>
<evidence type="ECO:0000256" key="1">
    <source>
        <dbReference type="ARBA" id="ARBA00005382"/>
    </source>
</evidence>
<dbReference type="AlphaFoldDB" id="A0A3N7HUB4"/>
<dbReference type="Proteomes" id="UP000267464">
    <property type="component" value="Unassembled WGS sequence"/>
</dbReference>
<keyword evidence="4" id="KW-0326">Glycosidase</keyword>
<evidence type="ECO:0000313" key="7">
    <source>
        <dbReference type="Proteomes" id="UP000267464"/>
    </source>
</evidence>
<dbReference type="RefSeq" id="WP_124539803.1">
    <property type="nucleotide sequence ID" value="NZ_QUSW01000002.1"/>
</dbReference>
<comment type="caution">
    <text evidence="6">The sequence shown here is derived from an EMBL/GenBank/DDBJ whole genome shotgun (WGS) entry which is preliminary data.</text>
</comment>
<keyword evidence="7" id="KW-1185">Reference proteome</keyword>
<evidence type="ECO:0000259" key="5">
    <source>
        <dbReference type="Pfam" id="PF02055"/>
    </source>
</evidence>
<dbReference type="PANTHER" id="PTHR11069:SF38">
    <property type="entry name" value="GLUCURONOXYLANASE XYNC"/>
    <property type="match status" value="1"/>
</dbReference>
<dbReference type="OrthoDB" id="9806701at2"/>
<dbReference type="PANTHER" id="PTHR11069">
    <property type="entry name" value="GLUCOSYLCERAMIDASE"/>
    <property type="match status" value="1"/>
</dbReference>
<protein>
    <recommendedName>
        <fullName evidence="5">Glycosyl hydrolase family 30 TIM-barrel domain-containing protein</fullName>
    </recommendedName>
</protein>
<sequence>MSVTFTPQDKTKNSPSTVTRALTVNKAEPPVRWDIPSAVLQGSTLTAAQLTTKPYALYGIRGTADAASYTTADGKPLSAATTSVAGSAILQATFVPTDSAHYRSASASTVLTIQPAANTAAIHFDVPKQTIRGFGGSAAWYYSKMSDHRLNVLFGTSLSDSLGLSILRLRIAPADWNTSTQSADTNQWSAELDNGAAAQARGAIVFASPWSPPASMKIVNADRSNPQYSGRLDPAKYADYAKYLNAYVRYAATRKVDLYAVSLQNEPDWDPQTYESCLWSPEEMKAWVGDHGGAAIAGTTTKLLAAESFYYSQATTDTLLADPKAAGNIGIVGGHLYGSTPSYSASAARLGKEVWMTEHFLDSVNKSDAKTSWPTSIDDAIAIAKEIHDGLTLSQYNAYVHWWLVNSNDATPTGLIGTSDALTYFGLGMKHFSYFIRPGYVRYDSTALPQKGVRVSSFGTAPGTSDSKVVVVLVNENDAEVTLTASVAPAGRALTSLTPYRTTATAAFERQPAIGVSATAFSVLLPAKSITTLVN</sequence>
<evidence type="ECO:0000256" key="3">
    <source>
        <dbReference type="ARBA" id="ARBA00022801"/>
    </source>
</evidence>
<organism evidence="6 7">
    <name type="scientific">Piscinibacter terrae</name>
    <dbReference type="NCBI Taxonomy" id="2496871"/>
    <lineage>
        <taxon>Bacteria</taxon>
        <taxon>Pseudomonadati</taxon>
        <taxon>Pseudomonadota</taxon>
        <taxon>Betaproteobacteria</taxon>
        <taxon>Burkholderiales</taxon>
        <taxon>Sphaerotilaceae</taxon>
        <taxon>Piscinibacter</taxon>
    </lineage>
</organism>
<dbReference type="SUPFAM" id="SSF51445">
    <property type="entry name" value="(Trans)glycosidases"/>
    <property type="match status" value="1"/>
</dbReference>
<dbReference type="GO" id="GO:0016020">
    <property type="term" value="C:membrane"/>
    <property type="evidence" value="ECO:0007669"/>
    <property type="project" value="GOC"/>
</dbReference>
<comment type="similarity">
    <text evidence="1 4">Belongs to the glycosyl hydrolase 30 family.</text>
</comment>
<dbReference type="InterPro" id="IPR017853">
    <property type="entry name" value="GH"/>
</dbReference>
<evidence type="ECO:0000313" key="6">
    <source>
        <dbReference type="EMBL" id="RQP24896.1"/>
    </source>
</evidence>
<dbReference type="Gene3D" id="3.20.20.80">
    <property type="entry name" value="Glycosidases"/>
    <property type="match status" value="1"/>
</dbReference>
<evidence type="ECO:0000256" key="4">
    <source>
        <dbReference type="RuleBase" id="RU361188"/>
    </source>
</evidence>
<name>A0A3N7HUB4_9BURK</name>
<reference evidence="6 7" key="2">
    <citation type="submission" date="2018-12" db="EMBL/GenBank/DDBJ databases">
        <title>Rhizobacter gummiphilus sp. nov., a rubber-degrading bacterium isolated from the soil of a botanical garden in Japan.</title>
        <authorList>
            <person name="Shunsuke S.S."/>
        </authorList>
    </citation>
    <scope>NUCLEOTIDE SEQUENCE [LARGE SCALE GENOMIC DNA]</scope>
    <source>
        <strain evidence="6 7">S-16</strain>
    </source>
</reference>
<dbReference type="EMBL" id="QUSW01000002">
    <property type="protein sequence ID" value="RQP24896.1"/>
    <property type="molecule type" value="Genomic_DNA"/>
</dbReference>
<dbReference type="InterPro" id="IPR033453">
    <property type="entry name" value="Glyco_hydro_30_TIM-barrel"/>
</dbReference>
<dbReference type="GO" id="GO:0004348">
    <property type="term" value="F:glucosylceramidase activity"/>
    <property type="evidence" value="ECO:0007669"/>
    <property type="project" value="InterPro"/>
</dbReference>
<keyword evidence="3 4" id="KW-0378">Hydrolase</keyword>
<gene>
    <name evidence="6" type="ORF">DZC73_08495</name>
</gene>